<reference evidence="2" key="1">
    <citation type="journal article" date="2013" name="Proc. Natl. Acad. Sci. U.S.A.">
        <title>Genome structure and metabolic features in the red seaweed Chondrus crispus shed light on evolution of the Archaeplastida.</title>
        <authorList>
            <person name="Collen J."/>
            <person name="Porcel B."/>
            <person name="Carre W."/>
            <person name="Ball S.G."/>
            <person name="Chaparro C."/>
            <person name="Tonon T."/>
            <person name="Barbeyron T."/>
            <person name="Michel G."/>
            <person name="Noel B."/>
            <person name="Valentin K."/>
            <person name="Elias M."/>
            <person name="Artiguenave F."/>
            <person name="Arun A."/>
            <person name="Aury J.M."/>
            <person name="Barbosa-Neto J.F."/>
            <person name="Bothwell J.H."/>
            <person name="Bouget F.Y."/>
            <person name="Brillet L."/>
            <person name="Cabello-Hurtado F."/>
            <person name="Capella-Gutierrez S."/>
            <person name="Charrier B."/>
            <person name="Cladiere L."/>
            <person name="Cock J.M."/>
            <person name="Coelho S.M."/>
            <person name="Colleoni C."/>
            <person name="Czjzek M."/>
            <person name="Da Silva C."/>
            <person name="Delage L."/>
            <person name="Denoeud F."/>
            <person name="Deschamps P."/>
            <person name="Dittami S.M."/>
            <person name="Gabaldon T."/>
            <person name="Gachon C.M."/>
            <person name="Groisillier A."/>
            <person name="Herve C."/>
            <person name="Jabbari K."/>
            <person name="Katinka M."/>
            <person name="Kloareg B."/>
            <person name="Kowalczyk N."/>
            <person name="Labadie K."/>
            <person name="Leblanc C."/>
            <person name="Lopez P.J."/>
            <person name="McLachlan D.H."/>
            <person name="Meslet-Cladiere L."/>
            <person name="Moustafa A."/>
            <person name="Nehr Z."/>
            <person name="Nyvall Collen P."/>
            <person name="Panaud O."/>
            <person name="Partensky F."/>
            <person name="Poulain J."/>
            <person name="Rensing S.A."/>
            <person name="Rousvoal S."/>
            <person name="Samson G."/>
            <person name="Symeonidi A."/>
            <person name="Weissenbach J."/>
            <person name="Zambounis A."/>
            <person name="Wincker P."/>
            <person name="Boyen C."/>
        </authorList>
    </citation>
    <scope>NUCLEOTIDE SEQUENCE [LARGE SCALE GENOMIC DNA]</scope>
    <source>
        <strain evidence="2">cv. Stackhouse</strain>
    </source>
</reference>
<gene>
    <name evidence="1" type="ORF">CHC_T00002081001</name>
</gene>
<dbReference type="EMBL" id="HG001636">
    <property type="protein sequence ID" value="CDF33183.1"/>
    <property type="molecule type" value="Genomic_DNA"/>
</dbReference>
<dbReference type="AlphaFoldDB" id="R7Q5R9"/>
<dbReference type="GeneID" id="17320704"/>
<evidence type="ECO:0000313" key="2">
    <source>
        <dbReference type="Proteomes" id="UP000012073"/>
    </source>
</evidence>
<dbReference type="RefSeq" id="XP_005712986.1">
    <property type="nucleotide sequence ID" value="XM_005712929.1"/>
</dbReference>
<organism evidence="1 2">
    <name type="scientific">Chondrus crispus</name>
    <name type="common">Carrageen Irish moss</name>
    <name type="synonym">Polymorpha crispa</name>
    <dbReference type="NCBI Taxonomy" id="2769"/>
    <lineage>
        <taxon>Eukaryota</taxon>
        <taxon>Rhodophyta</taxon>
        <taxon>Florideophyceae</taxon>
        <taxon>Rhodymeniophycidae</taxon>
        <taxon>Gigartinales</taxon>
        <taxon>Gigartinaceae</taxon>
        <taxon>Chondrus</taxon>
    </lineage>
</organism>
<proteinExistence type="predicted"/>
<accession>R7Q5R9</accession>
<dbReference type="Proteomes" id="UP000012073">
    <property type="component" value="Unassembled WGS sequence"/>
</dbReference>
<evidence type="ECO:0000313" key="1">
    <source>
        <dbReference type="EMBL" id="CDF33183.1"/>
    </source>
</evidence>
<dbReference type="KEGG" id="ccp:CHC_T00002081001"/>
<name>R7Q5R9_CHOCR</name>
<keyword evidence="2" id="KW-1185">Reference proteome</keyword>
<dbReference type="Gramene" id="CDF33183">
    <property type="protein sequence ID" value="CDF33183"/>
    <property type="gene ID" value="CHC_T00002081001"/>
</dbReference>
<sequence>MPAIPKPRLPQSCHACEIFLEKIYDSLSNFRTEVIHTRVLVGRKGAVMRSEDFDIHSQPHGRSGISCKGLMYQPDKQRFLKHAEGGEWDFPYFIYEDSCHSNVRSIVSSVRGIFGVGESVQGFVVMAGLLGEFCSYFPETVGKERRVGLQNDVQNTIDCSLNICVLLVETNRDLSVQNQVTSKTQPCEQSRALLMYSQCVVRISKDSWHYWLVAAS</sequence>
<protein>
    <submittedName>
        <fullName evidence="1">Uncharacterized protein</fullName>
    </submittedName>
</protein>